<dbReference type="Proteomes" id="UP000230033">
    <property type="component" value="Unassembled WGS sequence"/>
</dbReference>
<evidence type="ECO:0000313" key="8">
    <source>
        <dbReference type="Proteomes" id="UP000230033"/>
    </source>
</evidence>
<evidence type="ECO:0000256" key="6">
    <source>
        <dbReference type="SAM" id="MobiDB-lite"/>
    </source>
</evidence>
<reference evidence="8" key="1">
    <citation type="submission" date="2017-09" db="EMBL/GenBank/DDBJ databases">
        <title>Depth-based differentiation of microbial function through sediment-hosted aquifers and enrichment of novel symbionts in the deep terrestrial subsurface.</title>
        <authorList>
            <person name="Probst A.J."/>
            <person name="Ladd B."/>
            <person name="Jarett J.K."/>
            <person name="Geller-Mcgrath D.E."/>
            <person name="Sieber C.M.K."/>
            <person name="Emerson J.B."/>
            <person name="Anantharaman K."/>
            <person name="Thomas B.C."/>
            <person name="Malmstrom R."/>
            <person name="Stieglmeier M."/>
            <person name="Klingl A."/>
            <person name="Woyke T."/>
            <person name="Ryan C.M."/>
            <person name="Banfield J.F."/>
        </authorList>
    </citation>
    <scope>NUCLEOTIDE SEQUENCE [LARGE SCALE GENOMIC DNA]</scope>
</reference>
<feature type="region of interest" description="Disordered" evidence="6">
    <location>
        <begin position="43"/>
        <end position="63"/>
    </location>
</feature>
<dbReference type="InterPro" id="IPR002136">
    <property type="entry name" value="Ribosomal_uL4"/>
</dbReference>
<dbReference type="GO" id="GO:0003735">
    <property type="term" value="F:structural constituent of ribosome"/>
    <property type="evidence" value="ECO:0007669"/>
    <property type="project" value="InterPro"/>
</dbReference>
<evidence type="ECO:0000256" key="1">
    <source>
        <dbReference type="ARBA" id="ARBA00010528"/>
    </source>
</evidence>
<dbReference type="PANTHER" id="PTHR10746:SF6">
    <property type="entry name" value="LARGE RIBOSOMAL SUBUNIT PROTEIN UL4M"/>
    <property type="match status" value="1"/>
</dbReference>
<comment type="similarity">
    <text evidence="1">Belongs to the universal ribosomal protein uL4 family.</text>
</comment>
<evidence type="ECO:0000313" key="7">
    <source>
        <dbReference type="EMBL" id="PIS14224.1"/>
    </source>
</evidence>
<evidence type="ECO:0000256" key="5">
    <source>
        <dbReference type="ARBA" id="ARBA00035462"/>
    </source>
</evidence>
<dbReference type="PANTHER" id="PTHR10746">
    <property type="entry name" value="50S RIBOSOMAL PROTEIN L4"/>
    <property type="match status" value="1"/>
</dbReference>
<keyword evidence="3" id="KW-0687">Ribonucleoprotein</keyword>
<evidence type="ECO:0000256" key="2">
    <source>
        <dbReference type="ARBA" id="ARBA00022980"/>
    </source>
</evidence>
<organism evidence="7 8">
    <name type="scientific">Candidatus Shapirobacteria bacterium CG09_land_8_20_14_0_10_47_13</name>
    <dbReference type="NCBI Taxonomy" id="1974481"/>
    <lineage>
        <taxon>Bacteria</taxon>
        <taxon>Candidatus Shapironibacteriota</taxon>
    </lineage>
</organism>
<sequence>MPQVNVYAITGLAAGKITLPETIFAAKVRPTLMAQATRVYLSNQRHAQPQARTRGDVSGSGKKIWAQKGTGRARHGDQYAPIFVGGGVAHGPAGNENHQLKMSVQMRRQALASALTGKLKAGELVVVSGLAKIEPKTGKLVKIIGQLKINLPAKTTIVVSKALPNLSRAAGNIEGLRLLPVNSLNTYEILNGGKIIFMKEAVEGLKSL</sequence>
<dbReference type="Gene3D" id="3.40.1370.10">
    <property type="match status" value="1"/>
</dbReference>
<dbReference type="GO" id="GO:0005840">
    <property type="term" value="C:ribosome"/>
    <property type="evidence" value="ECO:0007669"/>
    <property type="project" value="UniProtKB-KW"/>
</dbReference>
<dbReference type="AlphaFoldDB" id="A0A2H0WNL0"/>
<dbReference type="GO" id="GO:1990904">
    <property type="term" value="C:ribonucleoprotein complex"/>
    <property type="evidence" value="ECO:0007669"/>
    <property type="project" value="UniProtKB-KW"/>
</dbReference>
<evidence type="ECO:0000256" key="4">
    <source>
        <dbReference type="ARBA" id="ARBA00035244"/>
    </source>
</evidence>
<gene>
    <name evidence="7" type="ORF">COT65_00060</name>
</gene>
<name>A0A2H0WNL0_9BACT</name>
<comment type="caution">
    <text evidence="7">The sequence shown here is derived from an EMBL/GenBank/DDBJ whole genome shotgun (WGS) entry which is preliminary data.</text>
</comment>
<dbReference type="GO" id="GO:0006412">
    <property type="term" value="P:translation"/>
    <property type="evidence" value="ECO:0007669"/>
    <property type="project" value="InterPro"/>
</dbReference>
<proteinExistence type="inferred from homology"/>
<dbReference type="Pfam" id="PF00573">
    <property type="entry name" value="Ribosomal_L4"/>
    <property type="match status" value="1"/>
</dbReference>
<dbReference type="NCBIfam" id="TIGR03953">
    <property type="entry name" value="rplD_bact"/>
    <property type="match status" value="1"/>
</dbReference>
<dbReference type="InterPro" id="IPR023574">
    <property type="entry name" value="Ribosomal_uL4_dom_sf"/>
</dbReference>
<dbReference type="SUPFAM" id="SSF52166">
    <property type="entry name" value="Ribosomal protein L4"/>
    <property type="match status" value="1"/>
</dbReference>
<keyword evidence="2 7" id="KW-0689">Ribosomal protein</keyword>
<evidence type="ECO:0000256" key="3">
    <source>
        <dbReference type="ARBA" id="ARBA00023274"/>
    </source>
</evidence>
<accession>A0A2H0WNL0</accession>
<dbReference type="EMBL" id="PEZJ01000002">
    <property type="protein sequence ID" value="PIS14224.1"/>
    <property type="molecule type" value="Genomic_DNA"/>
</dbReference>
<protein>
    <recommendedName>
        <fullName evidence="4">Large ribosomal subunit protein uL4</fullName>
    </recommendedName>
    <alternativeName>
        <fullName evidence="5">50S ribosomal protein L4</fullName>
    </alternativeName>
</protein>
<dbReference type="InterPro" id="IPR013005">
    <property type="entry name" value="Ribosomal_uL4-like"/>
</dbReference>